<feature type="region of interest" description="Disordered" evidence="1">
    <location>
        <begin position="1367"/>
        <end position="1386"/>
    </location>
</feature>
<feature type="region of interest" description="Disordered" evidence="1">
    <location>
        <begin position="1247"/>
        <end position="1269"/>
    </location>
</feature>
<comment type="caution">
    <text evidence="2">The sequence shown here is derived from an EMBL/GenBank/DDBJ whole genome shotgun (WGS) entry which is preliminary data.</text>
</comment>
<proteinExistence type="predicted"/>
<feature type="region of interest" description="Disordered" evidence="1">
    <location>
        <begin position="892"/>
        <end position="935"/>
    </location>
</feature>
<feature type="region of interest" description="Disordered" evidence="1">
    <location>
        <begin position="357"/>
        <end position="451"/>
    </location>
</feature>
<keyword evidence="3" id="KW-1185">Reference proteome</keyword>
<name>A0A836H6G5_9TRYP</name>
<accession>A0A836H6G5</accession>
<reference evidence="3" key="1">
    <citation type="journal article" date="2021" name="Microbiol. Resour. Announc.">
        <title>LGAAP: Leishmaniinae Genome Assembly and Annotation Pipeline.</title>
        <authorList>
            <person name="Almutairi H."/>
            <person name="Urbaniak M.D."/>
            <person name="Bates M.D."/>
            <person name="Jariyapan N."/>
            <person name="Kwakye-Nuako G."/>
            <person name="Thomaz-Soccol V."/>
            <person name="Al-Salem W.S."/>
            <person name="Dillon R.J."/>
            <person name="Bates P.A."/>
            <person name="Gatherer D."/>
        </authorList>
    </citation>
    <scope>NUCLEOTIDE SEQUENCE [LARGE SCALE GENOMIC DNA]</scope>
</reference>
<feature type="compositionally biased region" description="Low complexity" evidence="1">
    <location>
        <begin position="1250"/>
        <end position="1269"/>
    </location>
</feature>
<evidence type="ECO:0000256" key="1">
    <source>
        <dbReference type="SAM" id="MobiDB-lite"/>
    </source>
</evidence>
<dbReference type="GeneID" id="92517847"/>
<dbReference type="Proteomes" id="UP000673552">
    <property type="component" value="Unassembled WGS sequence"/>
</dbReference>
<feature type="compositionally biased region" description="Low complexity" evidence="1">
    <location>
        <begin position="42"/>
        <end position="55"/>
    </location>
</feature>
<feature type="compositionally biased region" description="Low complexity" evidence="1">
    <location>
        <begin position="718"/>
        <end position="731"/>
    </location>
</feature>
<gene>
    <name evidence="2" type="ORF">LSCM1_07988</name>
</gene>
<dbReference type="EMBL" id="JAFEUZ010000006">
    <property type="protein sequence ID" value="KAG5486734.1"/>
    <property type="molecule type" value="Genomic_DNA"/>
</dbReference>
<organism evidence="2 3">
    <name type="scientific">Leishmania martiniquensis</name>
    <dbReference type="NCBI Taxonomy" id="1580590"/>
    <lineage>
        <taxon>Eukaryota</taxon>
        <taxon>Discoba</taxon>
        <taxon>Euglenozoa</taxon>
        <taxon>Kinetoplastea</taxon>
        <taxon>Metakinetoplastina</taxon>
        <taxon>Trypanosomatida</taxon>
        <taxon>Trypanosomatidae</taxon>
        <taxon>Leishmaniinae</taxon>
        <taxon>Leishmania</taxon>
    </lineage>
</organism>
<feature type="region of interest" description="Disordered" evidence="1">
    <location>
        <begin position="168"/>
        <end position="208"/>
    </location>
</feature>
<feature type="region of interest" description="Disordered" evidence="1">
    <location>
        <begin position="846"/>
        <end position="867"/>
    </location>
</feature>
<feature type="compositionally biased region" description="Low complexity" evidence="1">
    <location>
        <begin position="897"/>
        <end position="910"/>
    </location>
</feature>
<evidence type="ECO:0000313" key="3">
    <source>
        <dbReference type="Proteomes" id="UP000673552"/>
    </source>
</evidence>
<feature type="compositionally biased region" description="Basic residues" evidence="1">
    <location>
        <begin position="380"/>
        <end position="390"/>
    </location>
</feature>
<dbReference type="KEGG" id="lmat:92517847"/>
<feature type="region of interest" description="Disordered" evidence="1">
    <location>
        <begin position="718"/>
        <end position="748"/>
    </location>
</feature>
<sequence length="1593" mass="166261">MATTASTDTAAAAAMGLGPCVDPLPPPLEPPVKTNQRPLVHASSNAAAETASARASLSATGSFGEATLRYRRSDAAAPSPLAPGLALKVARRSTQATAGAQESVPLMTTTGSSQDPAVATQRSLACHPENSLRRRSACWSVTQEGTGLASADEHRSRTSSVIILGSTFANHPDSAPRAADTAAQHHRLHGRDSSRTRSRQGKRPQLAHRQLPFYCQPMPIQLSRNASWLNGGSGARSGSHVNFSSCRASASRSSLAAAISAPTDPAPRIFATSHWIRAALDVAAAHPQHTATMGKPSRLPQLARRTPHKSESTMQAAAQLHGRRVAAAVKSQAEMREFAAILRRVEAKGGANAWRHLQQRRKRDAGGASAAGRVGGRASSHGRQRPHHRRYGETGDGAKKCPLPCGQAPHRAASPCGSSSTTSHPLRKPSLSGSVAASGEEADEDRASASGVFSEVTELDDDEFIAAVSPSLRTHRAVGSLESRWPRGRPRKAGCAPETAARRASAAADAEAAAAEAVLRRTLYKLHDRTARGMVALQHRRAARTRAGKPVLERELQASQQRLKRAYTCSTGEGGGAGAEVRASPREVTVVAATAVAGPAEAVGPLDGAAVPLKIPVVDDLTALTVSWGGVPDGAQACDDGNESGLASAASSTGSVRGAMQLPEVSGEALPVREERDNSCARISARSGGREGAGPLLAGADTPVTSIAVPDRRRSSLTPLSSLLSNSPLPTANAHTPPSATFHLLGRDMGSPGQAAQIATYCSADASVAAAEEERHLRSELQRLLAEANKCNVYGLHGALRGRPGGCPSKPTGAAEAAGRTGGVGVCAGAAHHSASLLKNNWRRGKELTAPPTPQLPAQSAGGKGASVHVPVTKTTCSAPLAVPASATVAGAQARRSSASSSLPDHSVSSQRRKRRHGAPPERERTNSMSVMSATAATSLSSSLPLLRGSTATAAGSCAVMTPATFPVVSAAGAQAVSIAVTPPPCRPGHSSVFLRRKKLPRHKPLPAIVGVGEHAVGILQHELLVTQRWELEADQAHGRDIECTCAMLQRLHPLREQLIERDISTSTSRAATVRRGGAESGNPQLLMLDPVPASQVVAPLDAELEVAMPLPSTSSHAPGRRTAEAAAMATSSTLQPRNEANAAIARSKVPEAVLHRQRQLIYDEAVRLDTASRLEARAAYLDVLTRLARRHVSSVSWPAVLALLDELRGRLQREVQLAMGAPAAQPAAIASSSSVLAATPKAATIARHSSSSPMSSQPRASVALPAATAAPQPSAQQYGGLQHLIATHLGVLELTQWTVQEVLQHLAALYRVPLSLLHEWVAEQQRHYSQSYNYEERFLAVDRTLAGRAATVEKVLRLTLHHCRRPPLAPPQSPSATAAGGATGCVESFQPPPPCGQEESLYYIRVLSSVQSVASTAVPLSSTAATPFSGAAASAQNFPRPLGDGAGASTMRSLSETASNGAMLPSSSSVRALNFLGQAVMVSVISSAVAAPARSKDYSRRTATRGALRCRSDDSSDADADADMSDAVLAVELMEAGARSPIARGELNLRKCGLHVCGTHRGGGERHAQHVQVALRRKGYRSAELKATLEVL</sequence>
<feature type="region of interest" description="Disordered" evidence="1">
    <location>
        <begin position="1067"/>
        <end position="1087"/>
    </location>
</feature>
<reference evidence="3" key="2">
    <citation type="journal article" date="2021" name="Sci. Data">
        <title>Chromosome-scale genome sequencing, assembly and annotation of six genomes from subfamily Leishmaniinae.</title>
        <authorList>
            <person name="Almutairi H."/>
            <person name="Urbaniak M.D."/>
            <person name="Bates M.D."/>
            <person name="Jariyapan N."/>
            <person name="Kwakye-Nuako G."/>
            <person name="Thomaz Soccol V."/>
            <person name="Al-Salem W.S."/>
            <person name="Dillon R.J."/>
            <person name="Bates P.A."/>
            <person name="Gatherer D."/>
        </authorList>
    </citation>
    <scope>NUCLEOTIDE SEQUENCE [LARGE SCALE GENOMIC DNA]</scope>
</reference>
<dbReference type="RefSeq" id="XP_067181191.1">
    <property type="nucleotide sequence ID" value="XM_067325335.1"/>
</dbReference>
<feature type="region of interest" description="Disordered" evidence="1">
    <location>
        <begin position="16"/>
        <end position="55"/>
    </location>
</feature>
<evidence type="ECO:0000313" key="2">
    <source>
        <dbReference type="EMBL" id="KAG5486734.1"/>
    </source>
</evidence>
<feature type="compositionally biased region" description="Basic residues" evidence="1">
    <location>
        <begin position="196"/>
        <end position="206"/>
    </location>
</feature>
<dbReference type="OrthoDB" id="267541at2759"/>
<protein>
    <submittedName>
        <fullName evidence="2">Uncharacterized protein</fullName>
    </submittedName>
</protein>
<feature type="compositionally biased region" description="Low complexity" evidence="1">
    <location>
        <begin position="366"/>
        <end position="379"/>
    </location>
</feature>